<dbReference type="PANTHER" id="PTHR38340">
    <property type="entry name" value="S-LAYER PROTEIN"/>
    <property type="match status" value="1"/>
</dbReference>
<dbReference type="Gene3D" id="2.150.10.10">
    <property type="entry name" value="Serralysin-like metalloprotease, C-terminal"/>
    <property type="match status" value="2"/>
</dbReference>
<name>A0A5B1LYW8_9ACTN</name>
<keyword evidence="2" id="KW-0964">Secreted</keyword>
<comment type="subcellular location">
    <subcellularLocation>
        <location evidence="1">Secreted</location>
    </subcellularLocation>
</comment>
<dbReference type="Proteomes" id="UP000324351">
    <property type="component" value="Unassembled WGS sequence"/>
</dbReference>
<evidence type="ECO:0000256" key="1">
    <source>
        <dbReference type="ARBA" id="ARBA00004613"/>
    </source>
</evidence>
<dbReference type="PRINTS" id="PR00313">
    <property type="entry name" value="CABNDNGRPT"/>
</dbReference>
<dbReference type="GO" id="GO:0005509">
    <property type="term" value="F:calcium ion binding"/>
    <property type="evidence" value="ECO:0007669"/>
    <property type="project" value="InterPro"/>
</dbReference>
<dbReference type="Pfam" id="PF00353">
    <property type="entry name" value="HemolysinCabind"/>
    <property type="match status" value="4"/>
</dbReference>
<dbReference type="InterPro" id="IPR050557">
    <property type="entry name" value="RTX_toxin/Mannuronan_C5-epim"/>
</dbReference>
<dbReference type="PROSITE" id="PS00330">
    <property type="entry name" value="HEMOLYSIN_CALCIUM"/>
    <property type="match status" value="2"/>
</dbReference>
<evidence type="ECO:0000256" key="3">
    <source>
        <dbReference type="SAM" id="MobiDB-lite"/>
    </source>
</evidence>
<dbReference type="RefSeq" id="WP_149751480.1">
    <property type="nucleotide sequence ID" value="NZ_VUJW01000010.1"/>
</dbReference>
<dbReference type="SUPFAM" id="SSF51120">
    <property type="entry name" value="beta-Roll"/>
    <property type="match status" value="2"/>
</dbReference>
<gene>
    <name evidence="4" type="ORF">F0U47_16015</name>
</gene>
<dbReference type="InterPro" id="IPR001343">
    <property type="entry name" value="Hemolysn_Ca-bd"/>
</dbReference>
<sequence>MRFLVLTLVSVSLGVVPVQLHSPAAAYGGATCAGLPVTIDLNDPDHPRVHRPRSDVVLGTPEGEWIGAGRGDDVVCAGGGNDFLIGSRGDDVLRGGPGTDGVSYRQSVRPVRVDLAVTRPQRTGVGVDTLVGVEEVSGSRTQPNDIRGNAERNRITGGDAADVLVGRGEDDYVSDWEQADAGNDDDDDLLRGGDGDDYLYAGGGDDLMYGGAGSDLLIADFGIDVLYGGSGVDILEAWGRATDSEPDRIDGGAEPDFLAAASGPQLYDGGPGSDIIDFAGFGFAGATIDLAVDGPQDTNVAGIDEFVSVEGVYGSSGPDTILGDDGPNFLSGEGGADEIDGRGGTDQCEVEPTDSVAGCEEFL</sequence>
<dbReference type="PANTHER" id="PTHR38340:SF1">
    <property type="entry name" value="S-LAYER PROTEIN"/>
    <property type="match status" value="1"/>
</dbReference>
<evidence type="ECO:0000256" key="2">
    <source>
        <dbReference type="ARBA" id="ARBA00022525"/>
    </source>
</evidence>
<evidence type="ECO:0000313" key="5">
    <source>
        <dbReference type="Proteomes" id="UP000324351"/>
    </source>
</evidence>
<dbReference type="InterPro" id="IPR011049">
    <property type="entry name" value="Serralysin-like_metalloprot_C"/>
</dbReference>
<reference evidence="4 5" key="2">
    <citation type="submission" date="2019-09" db="EMBL/GenBank/DDBJ databases">
        <authorList>
            <person name="Jin C."/>
        </authorList>
    </citation>
    <scope>NUCLEOTIDE SEQUENCE [LARGE SCALE GENOMIC DNA]</scope>
    <source>
        <strain evidence="4 5">BN140041</strain>
    </source>
</reference>
<accession>A0A5B1LYW8</accession>
<dbReference type="InterPro" id="IPR018511">
    <property type="entry name" value="Hemolysin-typ_Ca-bd_CS"/>
</dbReference>
<dbReference type="EMBL" id="VUJW01000010">
    <property type="protein sequence ID" value="KAA1425853.1"/>
    <property type="molecule type" value="Genomic_DNA"/>
</dbReference>
<organism evidence="4 5">
    <name type="scientific">Nocardioides antri</name>
    <dbReference type="NCBI Taxonomy" id="2607659"/>
    <lineage>
        <taxon>Bacteria</taxon>
        <taxon>Bacillati</taxon>
        <taxon>Actinomycetota</taxon>
        <taxon>Actinomycetes</taxon>
        <taxon>Propionibacteriales</taxon>
        <taxon>Nocardioidaceae</taxon>
        <taxon>Nocardioides</taxon>
    </lineage>
</organism>
<evidence type="ECO:0008006" key="6">
    <source>
        <dbReference type="Google" id="ProtNLM"/>
    </source>
</evidence>
<dbReference type="GO" id="GO:0005576">
    <property type="term" value="C:extracellular region"/>
    <property type="evidence" value="ECO:0007669"/>
    <property type="project" value="UniProtKB-SubCell"/>
</dbReference>
<protein>
    <recommendedName>
        <fullName evidence="6">Calcium-binding protein</fullName>
    </recommendedName>
</protein>
<proteinExistence type="predicted"/>
<keyword evidence="5" id="KW-1185">Reference proteome</keyword>
<comment type="caution">
    <text evidence="4">The sequence shown here is derived from an EMBL/GenBank/DDBJ whole genome shotgun (WGS) entry which is preliminary data.</text>
</comment>
<dbReference type="AlphaFoldDB" id="A0A5B1LYW8"/>
<evidence type="ECO:0000313" key="4">
    <source>
        <dbReference type="EMBL" id="KAA1425853.1"/>
    </source>
</evidence>
<feature type="region of interest" description="Disordered" evidence="3">
    <location>
        <begin position="331"/>
        <end position="355"/>
    </location>
</feature>
<reference evidence="4 5" key="1">
    <citation type="submission" date="2019-09" db="EMBL/GenBank/DDBJ databases">
        <title>Nocardioides panacisoli sp. nov., isolated from the soil of a ginseng field.</title>
        <authorList>
            <person name="Cho C."/>
        </authorList>
    </citation>
    <scope>NUCLEOTIDE SEQUENCE [LARGE SCALE GENOMIC DNA]</scope>
    <source>
        <strain evidence="4 5">BN140041</strain>
    </source>
</reference>